<proteinExistence type="predicted"/>
<feature type="region of interest" description="Disordered" evidence="1">
    <location>
        <begin position="1"/>
        <end position="28"/>
    </location>
</feature>
<accession>A0ABS8RWV4</accession>
<reference evidence="4 5" key="1">
    <citation type="journal article" date="2021" name="BMC Genomics">
        <title>Datura genome reveals duplications of psychoactive alkaloid biosynthetic genes and high mutation rate following tissue culture.</title>
        <authorList>
            <person name="Rajewski A."/>
            <person name="Carter-House D."/>
            <person name="Stajich J."/>
            <person name="Litt A."/>
        </authorList>
    </citation>
    <scope>NUCLEOTIDE SEQUENCE [LARGE SCALE GENOMIC DNA]</scope>
    <source>
        <strain evidence="4">AR-01</strain>
    </source>
</reference>
<comment type="caution">
    <text evidence="4">The sequence shown here is derived from an EMBL/GenBank/DDBJ whole genome shotgun (WGS) entry which is preliminary data.</text>
</comment>
<protein>
    <recommendedName>
        <fullName evidence="3">SPARK domain-containing protein</fullName>
    </recommendedName>
</protein>
<dbReference type="Proteomes" id="UP000823775">
    <property type="component" value="Unassembled WGS sequence"/>
</dbReference>
<keyword evidence="2" id="KW-1133">Transmembrane helix</keyword>
<evidence type="ECO:0000313" key="4">
    <source>
        <dbReference type="EMBL" id="MCD7451193.1"/>
    </source>
</evidence>
<dbReference type="InterPro" id="IPR043891">
    <property type="entry name" value="SPARK"/>
</dbReference>
<gene>
    <name evidence="4" type="ORF">HAX54_010076</name>
</gene>
<evidence type="ECO:0000259" key="3">
    <source>
        <dbReference type="Pfam" id="PF19160"/>
    </source>
</evidence>
<evidence type="ECO:0000256" key="2">
    <source>
        <dbReference type="SAM" id="Phobius"/>
    </source>
</evidence>
<keyword evidence="5" id="KW-1185">Reference proteome</keyword>
<keyword evidence="2" id="KW-0472">Membrane</keyword>
<organism evidence="4 5">
    <name type="scientific">Datura stramonium</name>
    <name type="common">Jimsonweed</name>
    <name type="synonym">Common thornapple</name>
    <dbReference type="NCBI Taxonomy" id="4076"/>
    <lineage>
        <taxon>Eukaryota</taxon>
        <taxon>Viridiplantae</taxon>
        <taxon>Streptophyta</taxon>
        <taxon>Embryophyta</taxon>
        <taxon>Tracheophyta</taxon>
        <taxon>Spermatophyta</taxon>
        <taxon>Magnoliopsida</taxon>
        <taxon>eudicotyledons</taxon>
        <taxon>Gunneridae</taxon>
        <taxon>Pentapetalae</taxon>
        <taxon>asterids</taxon>
        <taxon>lamiids</taxon>
        <taxon>Solanales</taxon>
        <taxon>Solanaceae</taxon>
        <taxon>Solanoideae</taxon>
        <taxon>Datureae</taxon>
        <taxon>Datura</taxon>
    </lineage>
</organism>
<dbReference type="Pfam" id="PF19160">
    <property type="entry name" value="SPARK"/>
    <property type="match status" value="1"/>
</dbReference>
<feature type="domain" description="SPARK" evidence="3">
    <location>
        <begin position="64"/>
        <end position="122"/>
    </location>
</feature>
<name>A0ABS8RWV4_DATST</name>
<dbReference type="EMBL" id="JACEIK010000155">
    <property type="protein sequence ID" value="MCD7451193.1"/>
    <property type="molecule type" value="Genomic_DNA"/>
</dbReference>
<evidence type="ECO:0000256" key="1">
    <source>
        <dbReference type="SAM" id="MobiDB-lite"/>
    </source>
</evidence>
<evidence type="ECO:0000313" key="5">
    <source>
        <dbReference type="Proteomes" id="UP000823775"/>
    </source>
</evidence>
<sequence length="378" mass="40545">MSSNSSSASTPCPLDFGARANDDQTKRPTLNSTAQFSGQRLCPQLRYPHFLWDSDLLDLKVVWNITTRFEFESKVSPAALSNIVSSCNQSLENNSPCATCTTSLSSLASYLTGPSVGNVFDCAAYPSIYAAAFANHFGPTDEGTAKCLFLLDITAASSGKGKKNVVIIVVVVVCVLVLHCCALVIGFCGGRGRLDWPTSGILGDLREGMGTSAKGVGPGIEVALKRPSRSYEKYIGGCSLFPSTIVCGRPTMDQANMLDADIPVPTIPERPISLIADLDDIERSVSSSGGSGGTSYRAGGIWYTNFGFSCGMQWRSQESDFSATTIMMDGAQFMSRTASSLFLAYVLTPMVDCMIHFTLTSCRQVIFAKDFNVLLFLI</sequence>
<feature type="transmembrane region" description="Helical" evidence="2">
    <location>
        <begin position="165"/>
        <end position="187"/>
    </location>
</feature>
<keyword evidence="2" id="KW-0812">Transmembrane</keyword>